<feature type="transmembrane region" description="Helical" evidence="2">
    <location>
        <begin position="137"/>
        <end position="157"/>
    </location>
</feature>
<evidence type="ECO:0000256" key="1">
    <source>
        <dbReference type="SAM" id="MobiDB-lite"/>
    </source>
</evidence>
<feature type="transmembrane region" description="Helical" evidence="2">
    <location>
        <begin position="203"/>
        <end position="224"/>
    </location>
</feature>
<feature type="transmembrane region" description="Helical" evidence="2">
    <location>
        <begin position="263"/>
        <end position="286"/>
    </location>
</feature>
<name>A0A4V3B445_KOCRO</name>
<feature type="region of interest" description="Disordered" evidence="1">
    <location>
        <begin position="1"/>
        <end position="50"/>
    </location>
</feature>
<dbReference type="EMBL" id="SMZT01000001">
    <property type="protein sequence ID" value="TDL47063.1"/>
    <property type="molecule type" value="Genomic_DNA"/>
</dbReference>
<dbReference type="AlphaFoldDB" id="A0A4V3B445"/>
<evidence type="ECO:0000313" key="4">
    <source>
        <dbReference type="EMBL" id="TDL47063.1"/>
    </source>
</evidence>
<reference evidence="4 5" key="1">
    <citation type="submission" date="2019-03" db="EMBL/GenBank/DDBJ databases">
        <title>Genome Sequencing and Assembly of Various Microbes Isolated from Partially Reclaimed Soil and Acid Mine Drainage (AMD) Site.</title>
        <authorList>
            <person name="Steinbock B."/>
            <person name="Bechtold R."/>
            <person name="Sevigny J.L."/>
            <person name="Thomas D."/>
            <person name="Cuthill L.R."/>
            <person name="Aveiro Johannsen E.J."/>
            <person name="Thomas K."/>
            <person name="Ghosh A."/>
        </authorList>
    </citation>
    <scope>NUCLEOTIDE SEQUENCE [LARGE SCALE GENOMIC DNA]</scope>
    <source>
        <strain evidence="4 5">S-A3</strain>
    </source>
</reference>
<dbReference type="SMART" id="SM00014">
    <property type="entry name" value="acidPPc"/>
    <property type="match status" value="1"/>
</dbReference>
<feature type="transmembrane region" description="Helical" evidence="2">
    <location>
        <begin position="114"/>
        <end position="132"/>
    </location>
</feature>
<keyword evidence="2" id="KW-0472">Membrane</keyword>
<dbReference type="Pfam" id="PF01569">
    <property type="entry name" value="PAP2"/>
    <property type="match status" value="1"/>
</dbReference>
<dbReference type="InterPro" id="IPR000326">
    <property type="entry name" value="PAP2/HPO"/>
</dbReference>
<protein>
    <submittedName>
        <fullName evidence="4">Phosphatase PAP2 family protein</fullName>
    </submittedName>
</protein>
<keyword evidence="2" id="KW-0812">Transmembrane</keyword>
<dbReference type="Gene3D" id="1.20.144.10">
    <property type="entry name" value="Phosphatidic acid phosphatase type 2/haloperoxidase"/>
    <property type="match status" value="1"/>
</dbReference>
<comment type="caution">
    <text evidence="4">The sequence shown here is derived from an EMBL/GenBank/DDBJ whole genome shotgun (WGS) entry which is preliminary data.</text>
</comment>
<dbReference type="Proteomes" id="UP000295163">
    <property type="component" value="Unassembled WGS sequence"/>
</dbReference>
<feature type="domain" description="Phosphatidic acid phosphatase type 2/haloperoxidase" evidence="3">
    <location>
        <begin position="137"/>
        <end position="245"/>
    </location>
</feature>
<dbReference type="SUPFAM" id="SSF48317">
    <property type="entry name" value="Acid phosphatase/Vanadium-dependent haloperoxidase"/>
    <property type="match status" value="1"/>
</dbReference>
<feature type="transmembrane region" description="Helical" evidence="2">
    <location>
        <begin position="292"/>
        <end position="316"/>
    </location>
</feature>
<feature type="compositionally biased region" description="Low complexity" evidence="1">
    <location>
        <begin position="22"/>
        <end position="36"/>
    </location>
</feature>
<evidence type="ECO:0000259" key="3">
    <source>
        <dbReference type="SMART" id="SM00014"/>
    </source>
</evidence>
<feature type="transmembrane region" description="Helical" evidence="2">
    <location>
        <begin position="230"/>
        <end position="251"/>
    </location>
</feature>
<proteinExistence type="predicted"/>
<feature type="transmembrane region" description="Helical" evidence="2">
    <location>
        <begin position="59"/>
        <end position="81"/>
    </location>
</feature>
<sequence>MLPSLGGASQPAPIRAWNDEGSAGARTAAAVPAPRRSAPPPRSSMTTTARRPAPTVLQVLGHLLGAAALWASAALIGVVALTTATGQWLDELALRQASGAFPDLSDRAAQLLDSVPWVVGAVSALCLAVLAVRSRRLAPAVVGAAVVVLSNLTVQLLKRVLLEKPDLGIQEAAVNSFPSGHTAAAAAAVAVVLLAAPAPSRPVVGLLGAGATTATGVATLLNGWHRPSDVVASLLVVAGWAALGGLVLRLTGPVERPVPGGGLTALLAVSGAGALLVGLLPLWAALRVPGGGWAAVAACAAILGVSLLAAAALTALQAPRSRRPRP</sequence>
<evidence type="ECO:0000256" key="2">
    <source>
        <dbReference type="SAM" id="Phobius"/>
    </source>
</evidence>
<organism evidence="4 5">
    <name type="scientific">Kocuria rosea</name>
    <name type="common">Deinococcus erythromyxa</name>
    <name type="synonym">Micrococcus rubens</name>
    <dbReference type="NCBI Taxonomy" id="1275"/>
    <lineage>
        <taxon>Bacteria</taxon>
        <taxon>Bacillati</taxon>
        <taxon>Actinomycetota</taxon>
        <taxon>Actinomycetes</taxon>
        <taxon>Micrococcales</taxon>
        <taxon>Micrococcaceae</taxon>
        <taxon>Kocuria</taxon>
    </lineage>
</organism>
<feature type="transmembrane region" description="Helical" evidence="2">
    <location>
        <begin position="177"/>
        <end position="196"/>
    </location>
</feature>
<accession>A0A4V3B445</accession>
<gene>
    <name evidence="4" type="ORF">E2R59_03535</name>
</gene>
<evidence type="ECO:0000313" key="5">
    <source>
        <dbReference type="Proteomes" id="UP000295163"/>
    </source>
</evidence>
<dbReference type="InterPro" id="IPR036938">
    <property type="entry name" value="PAP2/HPO_sf"/>
</dbReference>
<keyword evidence="2" id="KW-1133">Transmembrane helix</keyword>